<evidence type="ECO:0000256" key="10">
    <source>
        <dbReference type="RuleBase" id="RU003691"/>
    </source>
</evidence>
<name>A0A8J6NBG2_9BACT</name>
<evidence type="ECO:0000256" key="4">
    <source>
        <dbReference type="ARBA" id="ARBA00022857"/>
    </source>
</evidence>
<dbReference type="PANTHER" id="PTHR43014:SF2">
    <property type="entry name" value="MERCURIC REDUCTASE"/>
    <property type="match status" value="1"/>
</dbReference>
<keyword evidence="6" id="KW-1015">Disulfide bond</keyword>
<feature type="binding site" evidence="8">
    <location>
        <position position="53"/>
    </location>
    <ligand>
        <name>FAD</name>
        <dbReference type="ChEBI" id="CHEBI:57692"/>
    </ligand>
</feature>
<dbReference type="InterPro" id="IPR001100">
    <property type="entry name" value="Pyr_nuc-diS_OxRdtase"/>
</dbReference>
<accession>A0A8J6NBG2</accession>
<evidence type="ECO:0000313" key="13">
    <source>
        <dbReference type="EMBL" id="MBC8209104.1"/>
    </source>
</evidence>
<dbReference type="EMBL" id="JACNLK010000077">
    <property type="protein sequence ID" value="MBC8209104.1"/>
    <property type="molecule type" value="Genomic_DNA"/>
</dbReference>
<dbReference type="PRINTS" id="PR00368">
    <property type="entry name" value="FADPNR"/>
</dbReference>
<dbReference type="InterPro" id="IPR023753">
    <property type="entry name" value="FAD/NAD-binding_dom"/>
</dbReference>
<evidence type="ECO:0000256" key="6">
    <source>
        <dbReference type="ARBA" id="ARBA00023157"/>
    </source>
</evidence>
<gene>
    <name evidence="13" type="ORF">H8E79_08065</name>
</gene>
<dbReference type="Gene3D" id="3.50.50.60">
    <property type="entry name" value="FAD/NAD(P)-binding domain"/>
    <property type="match status" value="2"/>
</dbReference>
<proteinExistence type="inferred from homology"/>
<dbReference type="Pfam" id="PF02852">
    <property type="entry name" value="Pyr_redox_dim"/>
    <property type="match status" value="1"/>
</dbReference>
<dbReference type="InterPro" id="IPR012999">
    <property type="entry name" value="Pyr_OxRdtase_I_AS"/>
</dbReference>
<feature type="binding site" evidence="8">
    <location>
        <position position="309"/>
    </location>
    <ligand>
        <name>FAD</name>
        <dbReference type="ChEBI" id="CHEBI:57692"/>
    </ligand>
</feature>
<feature type="binding site" evidence="8">
    <location>
        <begin position="179"/>
        <end position="186"/>
    </location>
    <ligand>
        <name>NAD(+)</name>
        <dbReference type="ChEBI" id="CHEBI:57540"/>
    </ligand>
</feature>
<dbReference type="PRINTS" id="PR00411">
    <property type="entry name" value="PNDRDTASEI"/>
</dbReference>
<keyword evidence="5 10" id="KW-0560">Oxidoreductase</keyword>
<dbReference type="GO" id="GO:0016668">
    <property type="term" value="F:oxidoreductase activity, acting on a sulfur group of donors, NAD(P) as acceptor"/>
    <property type="evidence" value="ECO:0007669"/>
    <property type="project" value="InterPro"/>
</dbReference>
<evidence type="ECO:0000256" key="7">
    <source>
        <dbReference type="ARBA" id="ARBA00023284"/>
    </source>
</evidence>
<feature type="domain" description="Pyridine nucleotide-disulphide oxidoreductase dimerisation" evidence="11">
    <location>
        <begin position="344"/>
        <end position="447"/>
    </location>
</feature>
<feature type="disulfide bond" description="Redox-active" evidence="9">
    <location>
        <begin position="44"/>
        <end position="49"/>
    </location>
</feature>
<feature type="binding site" evidence="8">
    <location>
        <position position="269"/>
    </location>
    <ligand>
        <name>NAD(+)</name>
        <dbReference type="ChEBI" id="CHEBI:57540"/>
    </ligand>
</feature>
<keyword evidence="8" id="KW-0547">Nucleotide-binding</keyword>
<dbReference type="PIRSF" id="PIRSF000350">
    <property type="entry name" value="Mercury_reductase_MerA"/>
    <property type="match status" value="1"/>
</dbReference>
<dbReference type="PROSITE" id="PS00076">
    <property type="entry name" value="PYRIDINE_REDOX_1"/>
    <property type="match status" value="1"/>
</dbReference>
<dbReference type="Proteomes" id="UP000599024">
    <property type="component" value="Unassembled WGS sequence"/>
</dbReference>
<dbReference type="GO" id="GO:0050660">
    <property type="term" value="F:flavin adenine dinucleotide binding"/>
    <property type="evidence" value="ECO:0007669"/>
    <property type="project" value="TreeGrafter"/>
</dbReference>
<keyword evidence="8" id="KW-0520">NAD</keyword>
<evidence type="ECO:0000256" key="3">
    <source>
        <dbReference type="ARBA" id="ARBA00022827"/>
    </source>
</evidence>
<protein>
    <submittedName>
        <fullName evidence="13">FAD-dependent oxidoreductase</fullName>
    </submittedName>
</protein>
<dbReference type="GO" id="GO:0003955">
    <property type="term" value="F:NAD(P)H dehydrogenase (quinone) activity"/>
    <property type="evidence" value="ECO:0007669"/>
    <property type="project" value="TreeGrafter"/>
</dbReference>
<dbReference type="Gene3D" id="3.30.390.30">
    <property type="match status" value="1"/>
</dbReference>
<evidence type="ECO:0000256" key="8">
    <source>
        <dbReference type="PIRSR" id="PIRSR000350-3"/>
    </source>
</evidence>
<dbReference type="AlphaFoldDB" id="A0A8J6NBG2"/>
<dbReference type="Pfam" id="PF07992">
    <property type="entry name" value="Pyr_redox_2"/>
    <property type="match status" value="1"/>
</dbReference>
<evidence type="ECO:0000259" key="12">
    <source>
        <dbReference type="Pfam" id="PF07992"/>
    </source>
</evidence>
<keyword evidence="4" id="KW-0521">NADP</keyword>
<dbReference type="SUPFAM" id="SSF55424">
    <property type="entry name" value="FAD/NAD-linked reductases, dimerisation (C-terminal) domain"/>
    <property type="match status" value="1"/>
</dbReference>
<evidence type="ECO:0000256" key="2">
    <source>
        <dbReference type="ARBA" id="ARBA00022630"/>
    </source>
</evidence>
<reference evidence="13 14" key="1">
    <citation type="submission" date="2020-08" db="EMBL/GenBank/DDBJ databases">
        <title>Bridging the membrane lipid divide: bacteria of the FCB group superphylum have the potential to synthesize archaeal ether lipids.</title>
        <authorList>
            <person name="Villanueva L."/>
            <person name="Von Meijenfeldt F.A.B."/>
            <person name="Westbye A.B."/>
            <person name="Yadav S."/>
            <person name="Hopmans E.C."/>
            <person name="Dutilh B.E."/>
            <person name="Sinninghe Damste J.S."/>
        </authorList>
    </citation>
    <scope>NUCLEOTIDE SEQUENCE [LARGE SCALE GENOMIC DNA]</scope>
    <source>
        <strain evidence="13">NIOZ-UU81</strain>
    </source>
</reference>
<sequence length="486" mass="52405">MASYDYDMGIIGGGAAGLTVASGAAQLGARTLLIEREPTLGGDCLHFGCVPSKTLINTAKRYQQLKDCSRFGLPQVDVPPVDFSAVRDRIRSVISRIQKHDSVERFCGLGVQTVFGPARFVDEHQVEVDGKRHSAKFWVIATGSSAAPPRIDCLRNIPLLTNREIFSLDRLPGSLIILGGGPIAIEMAQAFCRLGSRVTVVQRSGQILSKEDRDLADQVMKVMAEEGVNFILNATVEAAQKTAVGSELVIVSDGHKQTISGEAVLLAQGRSPNIEGLNLTAIDVHHSAGGIVVDARMRTSQKHIFAPGDVNGRFQFTHAAGHEGGVVVSNAIFRLPRKINTRWMPWCTYCEPELASIGLNEKAAQTAGIDYQVWREEFSNNDRAICEGNDTGQLKMLLDEHEKPIGVQILGPGAGELLGQWSAVLGGGVKLSTLAGVIQPYPTLAEINKRVAGSYLTPKIFSHRVRKGLRLIFQLKGSACSPSSPI</sequence>
<comment type="cofactor">
    <cofactor evidence="8">
        <name>FAD</name>
        <dbReference type="ChEBI" id="CHEBI:57692"/>
    </cofactor>
    <text evidence="8">Binds 1 FAD per subunit.</text>
</comment>
<dbReference type="SUPFAM" id="SSF51905">
    <property type="entry name" value="FAD/NAD(P)-binding domain"/>
    <property type="match status" value="1"/>
</dbReference>
<keyword evidence="3 8" id="KW-0274">FAD</keyword>
<dbReference type="InterPro" id="IPR036188">
    <property type="entry name" value="FAD/NAD-bd_sf"/>
</dbReference>
<dbReference type="PANTHER" id="PTHR43014">
    <property type="entry name" value="MERCURIC REDUCTASE"/>
    <property type="match status" value="1"/>
</dbReference>
<evidence type="ECO:0000313" key="14">
    <source>
        <dbReference type="Proteomes" id="UP000599024"/>
    </source>
</evidence>
<evidence type="ECO:0000256" key="5">
    <source>
        <dbReference type="ARBA" id="ARBA00023002"/>
    </source>
</evidence>
<feature type="domain" description="FAD/NAD(P)-binding" evidence="12">
    <location>
        <begin position="7"/>
        <end position="324"/>
    </location>
</feature>
<dbReference type="InterPro" id="IPR016156">
    <property type="entry name" value="FAD/NAD-linked_Rdtase_dimer_sf"/>
</dbReference>
<evidence type="ECO:0000259" key="11">
    <source>
        <dbReference type="Pfam" id="PF02852"/>
    </source>
</evidence>
<feature type="binding site" evidence="8">
    <location>
        <begin position="142"/>
        <end position="144"/>
    </location>
    <ligand>
        <name>FAD</name>
        <dbReference type="ChEBI" id="CHEBI:57692"/>
    </ligand>
</feature>
<keyword evidence="2 10" id="KW-0285">Flavoprotein</keyword>
<evidence type="ECO:0000256" key="1">
    <source>
        <dbReference type="ARBA" id="ARBA00007532"/>
    </source>
</evidence>
<dbReference type="InterPro" id="IPR004099">
    <property type="entry name" value="Pyr_nucl-diS_OxRdtase_dimer"/>
</dbReference>
<organism evidence="13 14">
    <name type="scientific">Candidatus Desulfatifera sulfidica</name>
    <dbReference type="NCBI Taxonomy" id="2841691"/>
    <lineage>
        <taxon>Bacteria</taxon>
        <taxon>Pseudomonadati</taxon>
        <taxon>Thermodesulfobacteriota</taxon>
        <taxon>Desulfobulbia</taxon>
        <taxon>Desulfobulbales</taxon>
        <taxon>Desulfobulbaceae</taxon>
        <taxon>Candidatus Desulfatifera</taxon>
    </lineage>
</organism>
<comment type="similarity">
    <text evidence="1 10">Belongs to the class-I pyridine nucleotide-disulfide oxidoreductase family.</text>
</comment>
<evidence type="ECO:0000256" key="9">
    <source>
        <dbReference type="PIRSR" id="PIRSR000350-4"/>
    </source>
</evidence>
<comment type="caution">
    <text evidence="13">The sequence shown here is derived from an EMBL/GenBank/DDBJ whole genome shotgun (WGS) entry which is preliminary data.</text>
</comment>
<keyword evidence="7 10" id="KW-0676">Redox-active center</keyword>
<dbReference type="FunFam" id="3.30.390.30:FF:000001">
    <property type="entry name" value="Dihydrolipoyl dehydrogenase"/>
    <property type="match status" value="1"/>
</dbReference>